<evidence type="ECO:0000313" key="1">
    <source>
        <dbReference type="EMBL" id="ABG25694.1"/>
    </source>
</evidence>
<accession>Q14W40</accession>
<dbReference type="KEGG" id="vg:5179469"/>
<reference evidence="1 2" key="1">
    <citation type="journal article" date="2006" name="J. Gen. Virol.">
        <title>Genome sequences of two frog herpesviruses.</title>
        <authorList>
            <person name="Davison A.J."/>
            <person name="Cunningham C."/>
            <person name="Sauerbier W."/>
            <person name="McKinnell R.G."/>
        </authorList>
    </citation>
    <scope>NUCLEOTIDE SEQUENCE [LARGE SCALE GENOMIC DNA]</scope>
    <source>
        <strain evidence="1">ATCC VR-568</strain>
    </source>
</reference>
<dbReference type="EMBL" id="DQ665652">
    <property type="protein sequence ID" value="ABG25694.1"/>
    <property type="molecule type" value="Genomic_DNA"/>
</dbReference>
<dbReference type="RefSeq" id="YP_656574.1">
    <property type="nucleotide sequence ID" value="NC_008210.1"/>
</dbReference>
<name>Q14W40_9VIRU</name>
<protein>
    <submittedName>
        <fullName evidence="1">ORF66</fullName>
    </submittedName>
</protein>
<dbReference type="GeneID" id="5179469"/>
<organism evidence="1 2">
    <name type="scientific">Ranid herpesvirus 2</name>
    <dbReference type="NCBI Taxonomy" id="389214"/>
    <lineage>
        <taxon>Viruses</taxon>
        <taxon>Duplodnaviria</taxon>
        <taxon>Heunggongvirae</taxon>
        <taxon>Peploviricota</taxon>
        <taxon>Herviviricetes</taxon>
        <taxon>Herpesvirales</taxon>
        <taxon>Alloherpesviridae</taxon>
        <taxon>Batravirus</taxon>
        <taxon>Batravirus ranidallo2</taxon>
    </lineage>
</organism>
<sequence length="156" mass="17978">MSSKDELYVFHLNPLACVTYNYYHFFLGFYKNADDLTYEDLIEISDAEFNLDFEKYSTALFPRVYDLLPHERICIICNETVRVNVACGLHKIVMAMGGALSADGQNMNLHEPHTARRYVMRYKDTINQVLKSLSDLGFEDYSDAVIKGLQQHGIHI</sequence>
<dbReference type="Proteomes" id="UP000120576">
    <property type="component" value="Genome"/>
</dbReference>
<keyword evidence="2" id="KW-1185">Reference proteome</keyword>
<proteinExistence type="predicted"/>
<evidence type="ECO:0000313" key="2">
    <source>
        <dbReference type="Proteomes" id="UP000120576"/>
    </source>
</evidence>